<dbReference type="EMBL" id="VSSQ01074836">
    <property type="protein sequence ID" value="MPN25598.1"/>
    <property type="molecule type" value="Genomic_DNA"/>
</dbReference>
<evidence type="ECO:0000256" key="1">
    <source>
        <dbReference type="SAM" id="MobiDB-lite"/>
    </source>
</evidence>
<proteinExistence type="predicted"/>
<reference evidence="2" key="1">
    <citation type="submission" date="2019-08" db="EMBL/GenBank/DDBJ databases">
        <authorList>
            <person name="Kucharzyk K."/>
            <person name="Murdoch R.W."/>
            <person name="Higgins S."/>
            <person name="Loffler F."/>
        </authorList>
    </citation>
    <scope>NUCLEOTIDE SEQUENCE</scope>
</reference>
<organism evidence="2">
    <name type="scientific">bioreactor metagenome</name>
    <dbReference type="NCBI Taxonomy" id="1076179"/>
    <lineage>
        <taxon>unclassified sequences</taxon>
        <taxon>metagenomes</taxon>
        <taxon>ecological metagenomes</taxon>
    </lineage>
</organism>
<gene>
    <name evidence="2" type="ORF">SDC9_173010</name>
</gene>
<feature type="compositionally biased region" description="Gly residues" evidence="1">
    <location>
        <begin position="104"/>
        <end position="118"/>
    </location>
</feature>
<sequence>MDDRCRVGQAGGFDQHAPELPLAAPREAPVNVAQGFDQITADGAAQATAAHLHHQVFGAVRDQQVVERHFAELVDDDQRVGHLRLAHQVVEHGGLAAAQEAGQQGDGNQAGGGFGGHAGTPSGLGAVHATASWGCRLSR</sequence>
<dbReference type="AlphaFoldDB" id="A0A645GFC1"/>
<comment type="caution">
    <text evidence="2">The sequence shown here is derived from an EMBL/GenBank/DDBJ whole genome shotgun (WGS) entry which is preliminary data.</text>
</comment>
<protein>
    <submittedName>
        <fullName evidence="2">Uncharacterized protein</fullName>
    </submittedName>
</protein>
<name>A0A645GFC1_9ZZZZ</name>
<accession>A0A645GFC1</accession>
<evidence type="ECO:0000313" key="2">
    <source>
        <dbReference type="EMBL" id="MPN25598.1"/>
    </source>
</evidence>
<feature type="region of interest" description="Disordered" evidence="1">
    <location>
        <begin position="100"/>
        <end position="119"/>
    </location>
</feature>